<reference evidence="1 2" key="1">
    <citation type="journal article" date="2019" name="Emerg. Microbes Infect.">
        <title>Comprehensive subspecies identification of 175 nontuberculous mycobacteria species based on 7547 genomic profiles.</title>
        <authorList>
            <person name="Matsumoto Y."/>
            <person name="Kinjo T."/>
            <person name="Motooka D."/>
            <person name="Nabeya D."/>
            <person name="Jung N."/>
            <person name="Uechi K."/>
            <person name="Horii T."/>
            <person name="Iida T."/>
            <person name="Fujita J."/>
            <person name="Nakamura S."/>
        </authorList>
    </citation>
    <scope>NUCLEOTIDE SEQUENCE [LARGE SCALE GENOMIC DNA]</scope>
    <source>
        <strain evidence="1 2">JCM 15296</strain>
    </source>
</reference>
<protein>
    <submittedName>
        <fullName evidence="1">Uncharacterized protein</fullName>
    </submittedName>
</protein>
<name>A0ABM7IJK8_9MYCO</name>
<gene>
    <name evidence="1" type="ORF">MAUB_47970</name>
</gene>
<accession>A0ABM7IJK8</accession>
<dbReference type="EMBL" id="AP022577">
    <property type="protein sequence ID" value="BBX86924.1"/>
    <property type="molecule type" value="Genomic_DNA"/>
</dbReference>
<keyword evidence="2" id="KW-1185">Reference proteome</keyword>
<proteinExistence type="predicted"/>
<dbReference type="Proteomes" id="UP000465609">
    <property type="component" value="Chromosome"/>
</dbReference>
<evidence type="ECO:0000313" key="1">
    <source>
        <dbReference type="EMBL" id="BBX86924.1"/>
    </source>
</evidence>
<sequence>MIGPVTWWDRSEDQAADRHASRDTAKYVLEEIAVACFTGEEPSQLLDKCPALIPEAATKAAITVFCELPELLTVHSIDILDHRRDAIG</sequence>
<organism evidence="1 2">
    <name type="scientific">Mycolicibacterium aubagnense</name>
    <dbReference type="NCBI Taxonomy" id="319707"/>
    <lineage>
        <taxon>Bacteria</taxon>
        <taxon>Bacillati</taxon>
        <taxon>Actinomycetota</taxon>
        <taxon>Actinomycetes</taxon>
        <taxon>Mycobacteriales</taxon>
        <taxon>Mycobacteriaceae</taxon>
        <taxon>Mycolicibacterium</taxon>
    </lineage>
</organism>
<evidence type="ECO:0000313" key="2">
    <source>
        <dbReference type="Proteomes" id="UP000465609"/>
    </source>
</evidence>